<name>A0A8T3VUX7_METOL</name>
<dbReference type="PANTHER" id="PTHR43278">
    <property type="entry name" value="NAD(P)H-DEPENDENT FMN-CONTAINING OXIDOREDUCTASE YWQN-RELATED"/>
    <property type="match status" value="1"/>
</dbReference>
<evidence type="ECO:0000256" key="1">
    <source>
        <dbReference type="ARBA" id="ARBA00001917"/>
    </source>
</evidence>
<comment type="caution">
    <text evidence="7">The sequence shown here is derived from an EMBL/GenBank/DDBJ whole genome shotgun (WGS) entry which is preliminary data.</text>
</comment>
<dbReference type="EMBL" id="SUTG01000003">
    <property type="protein sequence ID" value="MBE6511786.1"/>
    <property type="molecule type" value="Genomic_DNA"/>
</dbReference>
<dbReference type="Pfam" id="PF03358">
    <property type="entry name" value="FMN_red"/>
    <property type="match status" value="1"/>
</dbReference>
<organism evidence="7 8">
    <name type="scientific">Methanobrevibacter olleyae</name>
    <dbReference type="NCBI Taxonomy" id="294671"/>
    <lineage>
        <taxon>Archaea</taxon>
        <taxon>Methanobacteriati</taxon>
        <taxon>Methanobacteriota</taxon>
        <taxon>Methanomada group</taxon>
        <taxon>Methanobacteria</taxon>
        <taxon>Methanobacteriales</taxon>
        <taxon>Methanobacteriaceae</taxon>
        <taxon>Methanobrevibacter</taxon>
    </lineage>
</organism>
<dbReference type="GO" id="GO:0016491">
    <property type="term" value="F:oxidoreductase activity"/>
    <property type="evidence" value="ECO:0007669"/>
    <property type="project" value="InterPro"/>
</dbReference>
<sequence>MKIVGICGSPREGASEYLLKRALNELEKEDSFETAFISVKDKDISPCTHCNECAETKGKCSISDDMGEIYKALKEADGIIMASPIHFGSISAQLKAVIDRCQAMIMEDLDIFKNKVGISIVVGGDRSGGQELAIQQINTFYLLNKIIPLSGGSFGANLGACLWSQDDGAEGVKEDEYGLKTLDMTISHFKEFLLEYKS</sequence>
<dbReference type="InterPro" id="IPR029039">
    <property type="entry name" value="Flavoprotein-like_sf"/>
</dbReference>
<dbReference type="Proteomes" id="UP000732619">
    <property type="component" value="Unassembled WGS sequence"/>
</dbReference>
<feature type="domain" description="NADPH-dependent FMN reductase-like" evidence="6">
    <location>
        <begin position="1"/>
        <end position="156"/>
    </location>
</feature>
<keyword evidence="4" id="KW-0288">FMN</keyword>
<evidence type="ECO:0000259" key="6">
    <source>
        <dbReference type="Pfam" id="PF03358"/>
    </source>
</evidence>
<proteinExistence type="inferred from homology"/>
<comment type="similarity">
    <text evidence="5">Belongs to the SsuE family. Isf subfamily.</text>
</comment>
<dbReference type="Gene3D" id="3.40.50.360">
    <property type="match status" value="1"/>
</dbReference>
<evidence type="ECO:0000256" key="3">
    <source>
        <dbReference type="ARBA" id="ARBA00022630"/>
    </source>
</evidence>
<evidence type="ECO:0000313" key="8">
    <source>
        <dbReference type="Proteomes" id="UP000732619"/>
    </source>
</evidence>
<dbReference type="InterPro" id="IPR051796">
    <property type="entry name" value="ISF_SsuE-like"/>
</dbReference>
<dbReference type="PANTHER" id="PTHR43278:SF3">
    <property type="entry name" value="IRON-SULFUR FLAVOPROTEIN MJ0731"/>
    <property type="match status" value="1"/>
</dbReference>
<keyword evidence="3" id="KW-0285">Flavoprotein</keyword>
<evidence type="ECO:0000313" key="7">
    <source>
        <dbReference type="EMBL" id="MBE6511786.1"/>
    </source>
</evidence>
<gene>
    <name evidence="7" type="ORF">E7Z75_01355</name>
</gene>
<evidence type="ECO:0000256" key="5">
    <source>
        <dbReference type="ARBA" id="ARBA00038292"/>
    </source>
</evidence>
<dbReference type="SUPFAM" id="SSF52218">
    <property type="entry name" value="Flavoproteins"/>
    <property type="match status" value="1"/>
</dbReference>
<dbReference type="AlphaFoldDB" id="A0A8T3VUX7"/>
<comment type="cofactor">
    <cofactor evidence="2">
        <name>[4Fe-4S] cluster</name>
        <dbReference type="ChEBI" id="CHEBI:49883"/>
    </cofactor>
</comment>
<evidence type="ECO:0000256" key="2">
    <source>
        <dbReference type="ARBA" id="ARBA00001966"/>
    </source>
</evidence>
<dbReference type="InterPro" id="IPR005025">
    <property type="entry name" value="FMN_Rdtase-like_dom"/>
</dbReference>
<accession>A0A8T3VUX7</accession>
<reference evidence="7" key="1">
    <citation type="submission" date="2019-04" db="EMBL/GenBank/DDBJ databases">
        <title>Evolution of Biomass-Degrading Anaerobic Consortia Revealed by Metagenomics.</title>
        <authorList>
            <person name="Peng X."/>
        </authorList>
    </citation>
    <scope>NUCLEOTIDE SEQUENCE</scope>
    <source>
        <strain evidence="7">SIG14</strain>
    </source>
</reference>
<evidence type="ECO:0000256" key="4">
    <source>
        <dbReference type="ARBA" id="ARBA00022643"/>
    </source>
</evidence>
<comment type="cofactor">
    <cofactor evidence="1">
        <name>FMN</name>
        <dbReference type="ChEBI" id="CHEBI:58210"/>
    </cofactor>
</comment>
<protein>
    <submittedName>
        <fullName evidence="7">Flavodoxin family protein</fullName>
    </submittedName>
</protein>